<dbReference type="Pfam" id="PF03732">
    <property type="entry name" value="Retrotrans_gag"/>
    <property type="match status" value="1"/>
</dbReference>
<accession>A0A177A6X0</accession>
<dbReference type="InterPro" id="IPR005162">
    <property type="entry name" value="Retrotrans_gag_dom"/>
</dbReference>
<dbReference type="VEuPathDB" id="FungiDB:GMDG_08620"/>
<feature type="region of interest" description="Disordered" evidence="1">
    <location>
        <begin position="179"/>
        <end position="203"/>
    </location>
</feature>
<dbReference type="GeneID" id="36289948"/>
<sequence length="449" mass="51302">MHSCTPIVHHSHIDCEVPTSMASAPSSQERLPQGVRKGKSEPIRRMVIGCWYKRANRDLRIVSRTRLRRHHLMLEQPTEKGSVFTREDLTRSSSESDASFQKIGKQTKRYGKSSGKKVTKHNQAVERIIECMIPRVLQVVERGIQLLVASLQSQQVIQCKCSKRPETREFVPASDIRALSESGESDTSTLMDSEPTAPQVPVPETPIQFTHYRERSPSPESVSEFNPEPEISQLSFPEAFLEFFNMSAYPSGGPATRAPGDRQAFLEEARRINRRDLTVEKFTNAPAQDIQAFVDSISWKHGITRAEWDNMYTDSQNELDEMLLLYLYQKLDGEPARWWATLTKDAKINYKKVTTMLVARYGKDEARQKKNLRHRVANELNGLRQGNRSLGDYIAYAKDLHLRVTPEQETILIDNFINNLADEGFADMSVAGTPRRRWISSKLLIWLSI</sequence>
<evidence type="ECO:0000256" key="1">
    <source>
        <dbReference type="SAM" id="MobiDB-lite"/>
    </source>
</evidence>
<feature type="compositionally biased region" description="Polar residues" evidence="1">
    <location>
        <begin position="20"/>
        <end position="30"/>
    </location>
</feature>
<evidence type="ECO:0000259" key="2">
    <source>
        <dbReference type="Pfam" id="PF03732"/>
    </source>
</evidence>
<feature type="region of interest" description="Disordered" evidence="1">
    <location>
        <begin position="86"/>
        <end position="118"/>
    </location>
</feature>
<dbReference type="AlphaFoldDB" id="A0A177A6X0"/>
<dbReference type="EMBL" id="KV441402">
    <property type="protein sequence ID" value="OAF56784.1"/>
    <property type="molecule type" value="Genomic_DNA"/>
</dbReference>
<organism evidence="3">
    <name type="scientific">Pseudogymnoascus destructans</name>
    <dbReference type="NCBI Taxonomy" id="655981"/>
    <lineage>
        <taxon>Eukaryota</taxon>
        <taxon>Fungi</taxon>
        <taxon>Dikarya</taxon>
        <taxon>Ascomycota</taxon>
        <taxon>Pezizomycotina</taxon>
        <taxon>Leotiomycetes</taxon>
        <taxon>Thelebolales</taxon>
        <taxon>Thelebolaceae</taxon>
        <taxon>Pseudogymnoascus</taxon>
    </lineage>
</organism>
<dbReference type="RefSeq" id="XP_024322076.1">
    <property type="nucleotide sequence ID" value="XM_024470481.1"/>
</dbReference>
<protein>
    <recommendedName>
        <fullName evidence="2">Retrotransposon gag domain-containing protein</fullName>
    </recommendedName>
</protein>
<name>A0A177A6X0_9PEZI</name>
<feature type="compositionally biased region" description="Basic residues" evidence="1">
    <location>
        <begin position="105"/>
        <end position="118"/>
    </location>
</feature>
<dbReference type="Proteomes" id="UP000077154">
    <property type="component" value="Unassembled WGS sequence"/>
</dbReference>
<proteinExistence type="predicted"/>
<gene>
    <name evidence="3" type="ORF">VC83_06897</name>
</gene>
<feature type="region of interest" description="Disordered" evidence="1">
    <location>
        <begin position="19"/>
        <end position="38"/>
    </location>
</feature>
<evidence type="ECO:0000313" key="3">
    <source>
        <dbReference type="EMBL" id="OAF56784.1"/>
    </source>
</evidence>
<reference evidence="3" key="1">
    <citation type="submission" date="2016-03" db="EMBL/GenBank/DDBJ databases">
        <title>Updated assembly of Pseudogymnoascus destructans, the fungus causing white-nose syndrome of bats.</title>
        <authorList>
            <person name="Palmer J.M."/>
            <person name="Drees K.P."/>
            <person name="Foster J.T."/>
            <person name="Lindner D.L."/>
        </authorList>
    </citation>
    <scope>NUCLEOTIDE SEQUENCE [LARGE SCALE GENOMIC DNA]</scope>
    <source>
        <strain evidence="3">20631-21</strain>
    </source>
</reference>
<feature type="domain" description="Retrotransposon gag" evidence="2">
    <location>
        <begin position="330"/>
        <end position="420"/>
    </location>
</feature>